<dbReference type="CDD" id="cd02440">
    <property type="entry name" value="AdoMet_MTases"/>
    <property type="match status" value="1"/>
</dbReference>
<name>A0A2S6IFZ8_9ACTN</name>
<feature type="domain" description="Methyltransferase type 11" evidence="1">
    <location>
        <begin position="38"/>
        <end position="131"/>
    </location>
</feature>
<dbReference type="PANTHER" id="PTHR45036">
    <property type="entry name" value="METHYLTRANSFERASE LIKE 7B"/>
    <property type="match status" value="1"/>
</dbReference>
<accession>A0A2S6IFZ8</accession>
<sequence length="207" mass="21908">MGFFAEQVRPRLLDATMRTPAMLAARARACSGLSGDVLEIGYGSGLNHGHLPSAVRGVWAVEPSSTALRIAAGRTAGSGVPVILAGDDAQSLDLPDARFDAALSTWTLCGIPDPVRALREVARVLRPGAALHFVEHGLAPEESVARWQRRGNRFNRNLGGCLLDRDIPALVRAAGFPVVEVRTHYLPGAPRAVGCTYEGRARTAGPA</sequence>
<reference evidence="2 3" key="1">
    <citation type="submission" date="2018-02" db="EMBL/GenBank/DDBJ databases">
        <title>Genomic Encyclopedia of Archaeal and Bacterial Type Strains, Phase II (KMG-II): from individual species to whole genera.</title>
        <authorList>
            <person name="Goeker M."/>
        </authorList>
    </citation>
    <scope>NUCLEOTIDE SEQUENCE [LARGE SCALE GENOMIC DNA]</scope>
    <source>
        <strain evidence="2 3">DSM 22857</strain>
    </source>
</reference>
<evidence type="ECO:0000259" key="1">
    <source>
        <dbReference type="Pfam" id="PF08241"/>
    </source>
</evidence>
<protein>
    <submittedName>
        <fullName evidence="2">Methyltransferase family protein</fullName>
    </submittedName>
</protein>
<dbReference type="EMBL" id="PTJD01000011">
    <property type="protein sequence ID" value="PPK93144.1"/>
    <property type="molecule type" value="Genomic_DNA"/>
</dbReference>
<dbReference type="OrthoDB" id="9797252at2"/>
<keyword evidence="2" id="KW-0808">Transferase</keyword>
<dbReference type="InterPro" id="IPR052356">
    <property type="entry name" value="Thiol_S-MT"/>
</dbReference>
<dbReference type="InterPro" id="IPR013216">
    <property type="entry name" value="Methyltransf_11"/>
</dbReference>
<dbReference type="Proteomes" id="UP000239485">
    <property type="component" value="Unassembled WGS sequence"/>
</dbReference>
<proteinExistence type="predicted"/>
<dbReference type="GO" id="GO:0008757">
    <property type="term" value="F:S-adenosylmethionine-dependent methyltransferase activity"/>
    <property type="evidence" value="ECO:0007669"/>
    <property type="project" value="InterPro"/>
</dbReference>
<comment type="caution">
    <text evidence="2">The sequence shown here is derived from an EMBL/GenBank/DDBJ whole genome shotgun (WGS) entry which is preliminary data.</text>
</comment>
<keyword evidence="2" id="KW-0489">Methyltransferase</keyword>
<dbReference type="GO" id="GO:0032259">
    <property type="term" value="P:methylation"/>
    <property type="evidence" value="ECO:0007669"/>
    <property type="project" value="UniProtKB-KW"/>
</dbReference>
<dbReference type="PANTHER" id="PTHR45036:SF1">
    <property type="entry name" value="METHYLTRANSFERASE LIKE 7A"/>
    <property type="match status" value="1"/>
</dbReference>
<dbReference type="InterPro" id="IPR029063">
    <property type="entry name" value="SAM-dependent_MTases_sf"/>
</dbReference>
<dbReference type="Pfam" id="PF08241">
    <property type="entry name" value="Methyltransf_11"/>
    <property type="match status" value="1"/>
</dbReference>
<gene>
    <name evidence="2" type="ORF">CLV92_11161</name>
</gene>
<evidence type="ECO:0000313" key="3">
    <source>
        <dbReference type="Proteomes" id="UP000239485"/>
    </source>
</evidence>
<dbReference type="Gene3D" id="3.40.50.150">
    <property type="entry name" value="Vaccinia Virus protein VP39"/>
    <property type="match status" value="1"/>
</dbReference>
<dbReference type="AlphaFoldDB" id="A0A2S6IFZ8"/>
<evidence type="ECO:0000313" key="2">
    <source>
        <dbReference type="EMBL" id="PPK93144.1"/>
    </source>
</evidence>
<keyword evidence="3" id="KW-1185">Reference proteome</keyword>
<dbReference type="SUPFAM" id="SSF53335">
    <property type="entry name" value="S-adenosyl-L-methionine-dependent methyltransferases"/>
    <property type="match status" value="1"/>
</dbReference>
<organism evidence="2 3">
    <name type="scientific">Kineococcus xinjiangensis</name>
    <dbReference type="NCBI Taxonomy" id="512762"/>
    <lineage>
        <taxon>Bacteria</taxon>
        <taxon>Bacillati</taxon>
        <taxon>Actinomycetota</taxon>
        <taxon>Actinomycetes</taxon>
        <taxon>Kineosporiales</taxon>
        <taxon>Kineosporiaceae</taxon>
        <taxon>Kineococcus</taxon>
    </lineage>
</organism>
<dbReference type="RefSeq" id="WP_104434005.1">
    <property type="nucleotide sequence ID" value="NZ_PTJD01000011.1"/>
</dbReference>